<evidence type="ECO:0000259" key="2">
    <source>
        <dbReference type="Pfam" id="PF01266"/>
    </source>
</evidence>
<keyword evidence="4" id="KW-1185">Reference proteome</keyword>
<dbReference type="AlphaFoldDB" id="A0A364NNQ1"/>
<dbReference type="OrthoDB" id="9790035at2"/>
<evidence type="ECO:0000256" key="1">
    <source>
        <dbReference type="ARBA" id="ARBA00023002"/>
    </source>
</evidence>
<sequence>MMRVQVVGAGVAGLCVANELSSRGVEVSLHDKHSPPGPHACSWWAGGMLAPFCEGESAEEPVIRLGRRAASWWQKFTGSVDYKGSLVLSAKRDKNELLRFASMTSHHRWVDHLSIAELEPDLAGHIRQGLYFDSEAHLDPRVALARLVDTLASQGVVCTQEEPLSDILTIDCRGLAAKDALADLRGVKGEMLILKNPELNISRPVRFIHPRMPLYIVPRGSGVYMLGATMIESSDRSRITARSMLELLSAAYALHPAFAESEVLEIGVDVRPAFPDNLPRIRRRGNRLFINGLYRHGYLLAPALAEMTADYILTHKQPELMDECTI</sequence>
<dbReference type="SUPFAM" id="SSF54373">
    <property type="entry name" value="FAD-linked reductases, C-terminal domain"/>
    <property type="match status" value="1"/>
</dbReference>
<reference evidence="3 4" key="1">
    <citation type="submission" date="2018-06" db="EMBL/GenBank/DDBJ databases">
        <title>Nitrincola tibetense sp. nov., isolated from Lake XuguoCo on Tibetan Plateau.</title>
        <authorList>
            <person name="Xing P."/>
        </authorList>
    </citation>
    <scope>NUCLEOTIDE SEQUENCE [LARGE SCALE GENOMIC DNA]</scope>
    <source>
        <strain evidence="4">xg18</strain>
    </source>
</reference>
<dbReference type="GO" id="GO:0016491">
    <property type="term" value="F:oxidoreductase activity"/>
    <property type="evidence" value="ECO:0007669"/>
    <property type="project" value="UniProtKB-KW"/>
</dbReference>
<dbReference type="GO" id="GO:0005737">
    <property type="term" value="C:cytoplasm"/>
    <property type="evidence" value="ECO:0007669"/>
    <property type="project" value="TreeGrafter"/>
</dbReference>
<feature type="domain" description="FAD dependent oxidoreductase" evidence="2">
    <location>
        <begin position="4"/>
        <end position="310"/>
    </location>
</feature>
<accession>A0A364NNQ1</accession>
<dbReference type="Proteomes" id="UP000250744">
    <property type="component" value="Unassembled WGS sequence"/>
</dbReference>
<dbReference type="EMBL" id="QKRX01000003">
    <property type="protein sequence ID" value="RAU18726.1"/>
    <property type="molecule type" value="Genomic_DNA"/>
</dbReference>
<keyword evidence="1" id="KW-0560">Oxidoreductase</keyword>
<name>A0A364NNQ1_9GAMM</name>
<evidence type="ECO:0000313" key="4">
    <source>
        <dbReference type="Proteomes" id="UP000250744"/>
    </source>
</evidence>
<dbReference type="Gene3D" id="3.30.9.10">
    <property type="entry name" value="D-Amino Acid Oxidase, subunit A, domain 2"/>
    <property type="match status" value="2"/>
</dbReference>
<dbReference type="InterPro" id="IPR006076">
    <property type="entry name" value="FAD-dep_OxRdtase"/>
</dbReference>
<gene>
    <name evidence="3" type="ORF">DN062_04330</name>
</gene>
<protein>
    <submittedName>
        <fullName evidence="3">FAD-dependent oxidoreductase</fullName>
    </submittedName>
</protein>
<dbReference type="InterPro" id="IPR036188">
    <property type="entry name" value="FAD/NAD-bd_sf"/>
</dbReference>
<evidence type="ECO:0000313" key="3">
    <source>
        <dbReference type="EMBL" id="RAU18726.1"/>
    </source>
</evidence>
<dbReference type="Gene3D" id="3.50.50.60">
    <property type="entry name" value="FAD/NAD(P)-binding domain"/>
    <property type="match status" value="2"/>
</dbReference>
<dbReference type="PANTHER" id="PTHR13847:SF289">
    <property type="entry name" value="GLYCINE OXIDASE"/>
    <property type="match status" value="1"/>
</dbReference>
<dbReference type="PANTHER" id="PTHR13847">
    <property type="entry name" value="SARCOSINE DEHYDROGENASE-RELATED"/>
    <property type="match status" value="1"/>
</dbReference>
<dbReference type="Pfam" id="PF01266">
    <property type="entry name" value="DAO"/>
    <property type="match status" value="1"/>
</dbReference>
<proteinExistence type="predicted"/>
<organism evidence="3 4">
    <name type="scientific">Nitrincola tibetensis</name>
    <dbReference type="NCBI Taxonomy" id="2219697"/>
    <lineage>
        <taxon>Bacteria</taxon>
        <taxon>Pseudomonadati</taxon>
        <taxon>Pseudomonadota</taxon>
        <taxon>Gammaproteobacteria</taxon>
        <taxon>Oceanospirillales</taxon>
        <taxon>Oceanospirillaceae</taxon>
        <taxon>Nitrincola</taxon>
    </lineage>
</organism>
<dbReference type="SUPFAM" id="SSF51905">
    <property type="entry name" value="FAD/NAD(P)-binding domain"/>
    <property type="match status" value="1"/>
</dbReference>
<comment type="caution">
    <text evidence="3">The sequence shown here is derived from an EMBL/GenBank/DDBJ whole genome shotgun (WGS) entry which is preliminary data.</text>
</comment>